<protein>
    <submittedName>
        <fullName evidence="5">GntR family transcriptional regulator</fullName>
    </submittedName>
</protein>
<proteinExistence type="predicted"/>
<dbReference type="EMBL" id="JARSFG010000010">
    <property type="protein sequence ID" value="MEC1178176.1"/>
    <property type="molecule type" value="Genomic_DNA"/>
</dbReference>
<dbReference type="GO" id="GO:0003700">
    <property type="term" value="F:DNA-binding transcription factor activity"/>
    <property type="evidence" value="ECO:0007669"/>
    <property type="project" value="InterPro"/>
</dbReference>
<dbReference type="Gene3D" id="1.20.120.530">
    <property type="entry name" value="GntR ligand-binding domain-like"/>
    <property type="match status" value="1"/>
</dbReference>
<dbReference type="InterPro" id="IPR011711">
    <property type="entry name" value="GntR_C"/>
</dbReference>
<dbReference type="InterPro" id="IPR000485">
    <property type="entry name" value="AsnC-type_HTH_dom"/>
</dbReference>
<reference evidence="5 6" key="1">
    <citation type="submission" date="2023-03" db="EMBL/GenBank/DDBJ databases">
        <title>Bacillus Genome Sequencing.</title>
        <authorList>
            <person name="Dunlap C."/>
        </authorList>
    </citation>
    <scope>NUCLEOTIDE SEQUENCE [LARGE SCALE GENOMIC DNA]</scope>
    <source>
        <strain evidence="5 6">B-59205</strain>
    </source>
</reference>
<dbReference type="AlphaFoldDB" id="A0AAW9NNT1"/>
<keyword evidence="3" id="KW-0804">Transcription</keyword>
<evidence type="ECO:0000259" key="4">
    <source>
        <dbReference type="PROSITE" id="PS50949"/>
    </source>
</evidence>
<dbReference type="Pfam" id="PF07729">
    <property type="entry name" value="FCD"/>
    <property type="match status" value="1"/>
</dbReference>
<keyword evidence="1" id="KW-0805">Transcription regulation</keyword>
<dbReference type="PRINTS" id="PR00033">
    <property type="entry name" value="HTHASNC"/>
</dbReference>
<keyword evidence="2" id="KW-0238">DNA-binding</keyword>
<comment type="caution">
    <text evidence="5">The sequence shown here is derived from an EMBL/GenBank/DDBJ whole genome shotgun (WGS) entry which is preliminary data.</text>
</comment>
<evidence type="ECO:0000313" key="5">
    <source>
        <dbReference type="EMBL" id="MEC1178176.1"/>
    </source>
</evidence>
<dbReference type="SUPFAM" id="SSF46785">
    <property type="entry name" value="Winged helix' DNA-binding domain"/>
    <property type="match status" value="1"/>
</dbReference>
<dbReference type="RefSeq" id="WP_107838142.1">
    <property type="nucleotide sequence ID" value="NZ_JARSFG010000010.1"/>
</dbReference>
<sequence length="205" mass="23709">MQQGHMNAQLLAYEKIRDQILNGTLAGGTKLVEERLAEEIGVSRTPIREAIRRLEQEGLIQKKRVFKPSRTDLIHLFEMRILIECFAVKKAAKYMTEEELIQLKETIVRARNSKEAEVVAANKEFHDMLVKQSRNPLMIANLDKMKAVIYLFSKAVVFNKRPMLIDEHEDIYHAIAARDGERASQLMEQHLQSDLQFTLDLHVLD</sequence>
<dbReference type="InterPro" id="IPR000524">
    <property type="entry name" value="Tscrpt_reg_HTH_GntR"/>
</dbReference>
<dbReference type="InterPro" id="IPR036390">
    <property type="entry name" value="WH_DNA-bd_sf"/>
</dbReference>
<dbReference type="PANTHER" id="PTHR43537">
    <property type="entry name" value="TRANSCRIPTIONAL REGULATOR, GNTR FAMILY"/>
    <property type="match status" value="1"/>
</dbReference>
<keyword evidence="6" id="KW-1185">Reference proteome</keyword>
<dbReference type="SMART" id="SM00345">
    <property type="entry name" value="HTH_GNTR"/>
    <property type="match status" value="1"/>
</dbReference>
<name>A0AAW9NNT1_9BACL</name>
<dbReference type="SMART" id="SM00895">
    <property type="entry name" value="FCD"/>
    <property type="match status" value="1"/>
</dbReference>
<evidence type="ECO:0000256" key="3">
    <source>
        <dbReference type="ARBA" id="ARBA00023163"/>
    </source>
</evidence>
<evidence type="ECO:0000256" key="2">
    <source>
        <dbReference type="ARBA" id="ARBA00023125"/>
    </source>
</evidence>
<dbReference type="PRINTS" id="PR00035">
    <property type="entry name" value="HTHGNTR"/>
</dbReference>
<organism evidence="5 6">
    <name type="scientific">Metasolibacillus meyeri</name>
    <dbReference type="NCBI Taxonomy" id="1071052"/>
    <lineage>
        <taxon>Bacteria</taxon>
        <taxon>Bacillati</taxon>
        <taxon>Bacillota</taxon>
        <taxon>Bacilli</taxon>
        <taxon>Bacillales</taxon>
        <taxon>Caryophanaceae</taxon>
        <taxon>Metasolibacillus</taxon>
    </lineage>
</organism>
<dbReference type="PANTHER" id="PTHR43537:SF5">
    <property type="entry name" value="UXU OPERON TRANSCRIPTIONAL REGULATOR"/>
    <property type="match status" value="1"/>
</dbReference>
<evidence type="ECO:0000313" key="6">
    <source>
        <dbReference type="Proteomes" id="UP001344888"/>
    </source>
</evidence>
<accession>A0AAW9NNT1</accession>
<dbReference type="CDD" id="cd07377">
    <property type="entry name" value="WHTH_GntR"/>
    <property type="match status" value="1"/>
</dbReference>
<dbReference type="Pfam" id="PF00392">
    <property type="entry name" value="GntR"/>
    <property type="match status" value="1"/>
</dbReference>
<dbReference type="InterPro" id="IPR008920">
    <property type="entry name" value="TF_FadR/GntR_C"/>
</dbReference>
<evidence type="ECO:0000256" key="1">
    <source>
        <dbReference type="ARBA" id="ARBA00023015"/>
    </source>
</evidence>
<dbReference type="Proteomes" id="UP001344888">
    <property type="component" value="Unassembled WGS sequence"/>
</dbReference>
<dbReference type="InterPro" id="IPR036388">
    <property type="entry name" value="WH-like_DNA-bd_sf"/>
</dbReference>
<dbReference type="Gene3D" id="1.10.10.10">
    <property type="entry name" value="Winged helix-like DNA-binding domain superfamily/Winged helix DNA-binding domain"/>
    <property type="match status" value="1"/>
</dbReference>
<feature type="domain" description="HTH gntR-type" evidence="4">
    <location>
        <begin position="6"/>
        <end position="74"/>
    </location>
</feature>
<dbReference type="SUPFAM" id="SSF48008">
    <property type="entry name" value="GntR ligand-binding domain-like"/>
    <property type="match status" value="1"/>
</dbReference>
<dbReference type="GO" id="GO:0043565">
    <property type="term" value="F:sequence-specific DNA binding"/>
    <property type="evidence" value="ECO:0007669"/>
    <property type="project" value="InterPro"/>
</dbReference>
<dbReference type="PROSITE" id="PS50949">
    <property type="entry name" value="HTH_GNTR"/>
    <property type="match status" value="1"/>
</dbReference>
<gene>
    <name evidence="5" type="ORF">P9B03_06745</name>
</gene>